<accession>A0ABV7P852</accession>
<dbReference type="InterPro" id="IPR045851">
    <property type="entry name" value="AMP-bd_C_sf"/>
</dbReference>
<dbReference type="EMBL" id="JBHRWK010000084">
    <property type="protein sequence ID" value="MFC3455259.1"/>
    <property type="molecule type" value="Genomic_DNA"/>
</dbReference>
<dbReference type="Pfam" id="PF00501">
    <property type="entry name" value="AMP-binding"/>
    <property type="match status" value="1"/>
</dbReference>
<sequence length="667" mass="71683">MPDVLAAPYDLTAELAVEASEYHRAKLVLAAFAVTFCRWTAVSEAALSVAGRVIRVRVDDQALVGGFLESVQPIGVVEDGPVDLVIASLHKDLRSGEIRFVTEVPDATHGFVADVATALYELASFDGRLEDVRCIAPERRRLLDALAGEETPPSGIETLFLEQVRLRPEEIAVRRANTELTYGQLAWAADRYAGVLRRAGVRPGDTVLVATRRSIGEIVALLAIIRVGAAYAGFDDDAPEARLARIIGKLAPSAAVVDAAAAGHPVLRGLTRVDSWLPGQEVDADPEPPAPGNDDPQRTAYIAFTSGSTGEPKGVVVPHRAVTRLARTTGLRTRPGDHVLRMAPLAFDASTYEIWVTLLNGATLEVFAGRLPSARGLEKFFIEREVSVAWLTASLFRLVVKSRPQALAGLRWLLSGGEVVPHDAAAQVLDSYPGMVLTNGYGPTENTTFTTTHTVRTSAEITGPLPIGRPIAGTRVFVLDRNARLVPPGGVGELYTAGSGLADGYLGDETETDKRFGFFSPDTGERLYRTGDLVRLDPNGDVLFLGRADKQLKLDGHRIETDEIGALLVRHPGVRDAVIVVDRQPGRSHRLVAAVVVHPGADADPASLRTFLSTQLQSYALPALWAVVDEFPLTRNGKVDEKALIESAMPPVSARSGDRDVLVARQP</sequence>
<evidence type="ECO:0000313" key="5">
    <source>
        <dbReference type="Proteomes" id="UP001595645"/>
    </source>
</evidence>
<keyword evidence="5" id="KW-1185">Reference proteome</keyword>
<dbReference type="InterPro" id="IPR025110">
    <property type="entry name" value="AMP-bd_C"/>
</dbReference>
<dbReference type="Gene3D" id="3.30.300.30">
    <property type="match status" value="1"/>
</dbReference>
<dbReference type="NCBIfam" id="TIGR01733">
    <property type="entry name" value="AA-adenyl-dom"/>
    <property type="match status" value="1"/>
</dbReference>
<dbReference type="InterPro" id="IPR010071">
    <property type="entry name" value="AA_adenyl_dom"/>
</dbReference>
<gene>
    <name evidence="4" type="ORF">ACFOSH_37985</name>
</gene>
<dbReference type="SUPFAM" id="SSF56801">
    <property type="entry name" value="Acetyl-CoA synthetase-like"/>
    <property type="match status" value="1"/>
</dbReference>
<evidence type="ECO:0000259" key="3">
    <source>
        <dbReference type="Pfam" id="PF13193"/>
    </source>
</evidence>
<proteinExistence type="predicted"/>
<dbReference type="InterPro" id="IPR020845">
    <property type="entry name" value="AMP-binding_CS"/>
</dbReference>
<evidence type="ECO:0000313" key="4">
    <source>
        <dbReference type="EMBL" id="MFC3455259.1"/>
    </source>
</evidence>
<dbReference type="PANTHER" id="PTHR45527:SF1">
    <property type="entry name" value="FATTY ACID SYNTHASE"/>
    <property type="match status" value="1"/>
</dbReference>
<dbReference type="PROSITE" id="PS00455">
    <property type="entry name" value="AMP_BINDING"/>
    <property type="match status" value="1"/>
</dbReference>
<dbReference type="PANTHER" id="PTHR45527">
    <property type="entry name" value="NONRIBOSOMAL PEPTIDE SYNTHETASE"/>
    <property type="match status" value="1"/>
</dbReference>
<dbReference type="Gene3D" id="2.30.38.10">
    <property type="entry name" value="Luciferase, Domain 3"/>
    <property type="match status" value="1"/>
</dbReference>
<evidence type="ECO:0000256" key="1">
    <source>
        <dbReference type="SAM" id="MobiDB-lite"/>
    </source>
</evidence>
<feature type="domain" description="AMP-binding enzyme C-terminal" evidence="3">
    <location>
        <begin position="563"/>
        <end position="638"/>
    </location>
</feature>
<organism evidence="4 5">
    <name type="scientific">Amycolatopsis speibonae</name>
    <dbReference type="NCBI Taxonomy" id="1450224"/>
    <lineage>
        <taxon>Bacteria</taxon>
        <taxon>Bacillati</taxon>
        <taxon>Actinomycetota</taxon>
        <taxon>Actinomycetes</taxon>
        <taxon>Pseudonocardiales</taxon>
        <taxon>Pseudonocardiaceae</taxon>
        <taxon>Amycolatopsis</taxon>
    </lineage>
</organism>
<comment type="caution">
    <text evidence="4">The sequence shown here is derived from an EMBL/GenBank/DDBJ whole genome shotgun (WGS) entry which is preliminary data.</text>
</comment>
<dbReference type="Gene3D" id="3.40.50.980">
    <property type="match status" value="2"/>
</dbReference>
<dbReference type="RefSeq" id="WP_378245531.1">
    <property type="nucleotide sequence ID" value="NZ_JBHRWK010000084.1"/>
</dbReference>
<feature type="domain" description="AMP-dependent synthetase/ligase" evidence="2">
    <location>
        <begin position="162"/>
        <end position="506"/>
    </location>
</feature>
<dbReference type="Pfam" id="PF13193">
    <property type="entry name" value="AMP-binding_C"/>
    <property type="match status" value="1"/>
</dbReference>
<reference evidence="5" key="1">
    <citation type="journal article" date="2019" name="Int. J. Syst. Evol. Microbiol.">
        <title>The Global Catalogue of Microorganisms (GCM) 10K type strain sequencing project: providing services to taxonomists for standard genome sequencing and annotation.</title>
        <authorList>
            <consortium name="The Broad Institute Genomics Platform"/>
            <consortium name="The Broad Institute Genome Sequencing Center for Infectious Disease"/>
            <person name="Wu L."/>
            <person name="Ma J."/>
        </authorList>
    </citation>
    <scope>NUCLEOTIDE SEQUENCE [LARGE SCALE GENOMIC DNA]</scope>
    <source>
        <strain evidence="5">CGMCC 4.7676</strain>
    </source>
</reference>
<protein>
    <submittedName>
        <fullName evidence="4">Amino acid adenylation domain-containing protein</fullName>
    </submittedName>
</protein>
<dbReference type="Proteomes" id="UP001595645">
    <property type="component" value="Unassembled WGS sequence"/>
</dbReference>
<name>A0ABV7P852_9PSEU</name>
<evidence type="ECO:0000259" key="2">
    <source>
        <dbReference type="Pfam" id="PF00501"/>
    </source>
</evidence>
<dbReference type="InterPro" id="IPR000873">
    <property type="entry name" value="AMP-dep_synth/lig_dom"/>
</dbReference>
<feature type="region of interest" description="Disordered" evidence="1">
    <location>
        <begin position="278"/>
        <end position="299"/>
    </location>
</feature>